<gene>
    <name evidence="2" type="ORF">M011DRAFT_453447</name>
</gene>
<evidence type="ECO:0000259" key="1">
    <source>
        <dbReference type="SMART" id="SM00235"/>
    </source>
</evidence>
<dbReference type="AlphaFoldDB" id="A0A6A6UX95"/>
<reference evidence="2" key="1">
    <citation type="journal article" date="2020" name="Stud. Mycol.">
        <title>101 Dothideomycetes genomes: a test case for predicting lifestyles and emergence of pathogens.</title>
        <authorList>
            <person name="Haridas S."/>
            <person name="Albert R."/>
            <person name="Binder M."/>
            <person name="Bloem J."/>
            <person name="Labutti K."/>
            <person name="Salamov A."/>
            <person name="Andreopoulos B."/>
            <person name="Baker S."/>
            <person name="Barry K."/>
            <person name="Bills G."/>
            <person name="Bluhm B."/>
            <person name="Cannon C."/>
            <person name="Castanera R."/>
            <person name="Culley D."/>
            <person name="Daum C."/>
            <person name="Ezra D."/>
            <person name="Gonzalez J."/>
            <person name="Henrissat B."/>
            <person name="Kuo A."/>
            <person name="Liang C."/>
            <person name="Lipzen A."/>
            <person name="Lutzoni F."/>
            <person name="Magnuson J."/>
            <person name="Mondo S."/>
            <person name="Nolan M."/>
            <person name="Ohm R."/>
            <person name="Pangilinan J."/>
            <person name="Park H.-J."/>
            <person name="Ramirez L."/>
            <person name="Alfaro M."/>
            <person name="Sun H."/>
            <person name="Tritt A."/>
            <person name="Yoshinaga Y."/>
            <person name="Zwiers L.-H."/>
            <person name="Turgeon B."/>
            <person name="Goodwin S."/>
            <person name="Spatafora J."/>
            <person name="Crous P."/>
            <person name="Grigoriev I."/>
        </authorList>
    </citation>
    <scope>NUCLEOTIDE SEQUENCE</scope>
    <source>
        <strain evidence="2">CBS 119925</strain>
    </source>
</reference>
<dbReference type="Proteomes" id="UP000799440">
    <property type="component" value="Unassembled WGS sequence"/>
</dbReference>
<accession>A0A6A6UX95</accession>
<sequence length="365" mass="41825">MTASDSLANFRCCTQLPGNPPTQPSGEDRLALEKSRLWPNGSKLIVNMWGQSDFVRNKVIQYANQWSRYANLTFEFLPRDAPGDSDIRISFNPGGSWSVIGTGAKGVSQSEPTMNYGWFNDESTDEEFSRTVIHEFGHAIGCVHEQASPLANIQWNKPVVYEYYMRTQGWNEAEVDGNVFQTYEPEQTLNSPWWDPTSIMQYSFPAEFTLDGKSAPWNSTMSWLDKLTVMRFYPREGIVRNTQDGIYLVNGTRGDERCSAVVYYYRFADNDGRVPDEFITVSNGDFAWWENGGEARFGAGAHVRQVVKWSLVDDAGRVPNFTQVGFAERLAYGESDWNLWNVYRDDGRVLYEKDGWKFRAMFWAF</sequence>
<dbReference type="CDD" id="cd04327">
    <property type="entry name" value="ZnMc_MMP_like_3"/>
    <property type="match status" value="1"/>
</dbReference>
<dbReference type="OrthoDB" id="291007at2759"/>
<dbReference type="InterPro" id="IPR006026">
    <property type="entry name" value="Peptidase_Metallo"/>
</dbReference>
<dbReference type="InterPro" id="IPR024079">
    <property type="entry name" value="MetalloPept_cat_dom_sf"/>
</dbReference>
<feature type="domain" description="Peptidase metallopeptidase" evidence="1">
    <location>
        <begin position="34"/>
        <end position="185"/>
    </location>
</feature>
<dbReference type="EMBL" id="MU006611">
    <property type="protein sequence ID" value="KAF2742333.1"/>
    <property type="molecule type" value="Genomic_DNA"/>
</dbReference>
<keyword evidence="3" id="KW-1185">Reference proteome</keyword>
<dbReference type="Gene3D" id="3.40.390.10">
    <property type="entry name" value="Collagenase (Catalytic Domain)"/>
    <property type="match status" value="1"/>
</dbReference>
<dbReference type="GO" id="GO:0008237">
    <property type="term" value="F:metallopeptidase activity"/>
    <property type="evidence" value="ECO:0007669"/>
    <property type="project" value="InterPro"/>
</dbReference>
<dbReference type="GO" id="GO:0006508">
    <property type="term" value="P:proteolysis"/>
    <property type="evidence" value="ECO:0007669"/>
    <property type="project" value="InterPro"/>
</dbReference>
<protein>
    <submittedName>
        <fullName evidence="2">Zincin</fullName>
    </submittedName>
</protein>
<evidence type="ECO:0000313" key="2">
    <source>
        <dbReference type="EMBL" id="KAF2742333.1"/>
    </source>
</evidence>
<dbReference type="SUPFAM" id="SSF55486">
    <property type="entry name" value="Metalloproteases ('zincins'), catalytic domain"/>
    <property type="match status" value="1"/>
</dbReference>
<evidence type="ECO:0000313" key="3">
    <source>
        <dbReference type="Proteomes" id="UP000799440"/>
    </source>
</evidence>
<dbReference type="GO" id="GO:0008270">
    <property type="term" value="F:zinc ion binding"/>
    <property type="evidence" value="ECO:0007669"/>
    <property type="project" value="InterPro"/>
</dbReference>
<dbReference type="SMART" id="SM00235">
    <property type="entry name" value="ZnMc"/>
    <property type="match status" value="1"/>
</dbReference>
<name>A0A6A6UX95_9PLEO</name>
<organism evidence="2 3">
    <name type="scientific">Sporormia fimetaria CBS 119925</name>
    <dbReference type="NCBI Taxonomy" id="1340428"/>
    <lineage>
        <taxon>Eukaryota</taxon>
        <taxon>Fungi</taxon>
        <taxon>Dikarya</taxon>
        <taxon>Ascomycota</taxon>
        <taxon>Pezizomycotina</taxon>
        <taxon>Dothideomycetes</taxon>
        <taxon>Pleosporomycetidae</taxon>
        <taxon>Pleosporales</taxon>
        <taxon>Sporormiaceae</taxon>
        <taxon>Sporormia</taxon>
    </lineage>
</organism>
<proteinExistence type="predicted"/>